<accession>A0A8K0P1E8</accession>
<dbReference type="EMBL" id="KZ308456">
    <property type="protein sequence ID" value="KAG8229956.1"/>
    <property type="molecule type" value="Genomic_DNA"/>
</dbReference>
<evidence type="ECO:0000313" key="1">
    <source>
        <dbReference type="EMBL" id="KAG8229956.1"/>
    </source>
</evidence>
<protein>
    <submittedName>
        <fullName evidence="1">Uncharacterized protein</fullName>
    </submittedName>
</protein>
<comment type="caution">
    <text evidence="1">The sequence shown here is derived from an EMBL/GenBank/DDBJ whole genome shotgun (WGS) entry which is preliminary data.</text>
</comment>
<reference evidence="1" key="2">
    <citation type="submission" date="2017-10" db="EMBL/GenBank/DDBJ databases">
        <title>Ladona fulva Genome sequencing and assembly.</title>
        <authorList>
            <person name="Murali S."/>
            <person name="Richards S."/>
            <person name="Bandaranaike D."/>
            <person name="Bellair M."/>
            <person name="Blankenburg K."/>
            <person name="Chao H."/>
            <person name="Dinh H."/>
            <person name="Doddapaneni H."/>
            <person name="Dugan-Rocha S."/>
            <person name="Elkadiri S."/>
            <person name="Gnanaolivu R."/>
            <person name="Hernandez B."/>
            <person name="Skinner E."/>
            <person name="Javaid M."/>
            <person name="Lee S."/>
            <person name="Li M."/>
            <person name="Ming W."/>
            <person name="Munidasa M."/>
            <person name="Muniz J."/>
            <person name="Nguyen L."/>
            <person name="Hughes D."/>
            <person name="Osuji N."/>
            <person name="Pu L.-L."/>
            <person name="Puazo M."/>
            <person name="Qu C."/>
            <person name="Quiroz J."/>
            <person name="Raj R."/>
            <person name="Weissenberger G."/>
            <person name="Xin Y."/>
            <person name="Zou X."/>
            <person name="Han Y."/>
            <person name="Worley K."/>
            <person name="Muzny D."/>
            <person name="Gibbs R."/>
        </authorList>
    </citation>
    <scope>NUCLEOTIDE SEQUENCE</scope>
    <source>
        <strain evidence="1">Sampled in the wild</strain>
    </source>
</reference>
<proteinExistence type="predicted"/>
<reference evidence="1" key="1">
    <citation type="submission" date="2013-04" db="EMBL/GenBank/DDBJ databases">
        <authorList>
            <person name="Qu J."/>
            <person name="Murali S.C."/>
            <person name="Bandaranaike D."/>
            <person name="Bellair M."/>
            <person name="Blankenburg K."/>
            <person name="Chao H."/>
            <person name="Dinh H."/>
            <person name="Doddapaneni H."/>
            <person name="Downs B."/>
            <person name="Dugan-Rocha S."/>
            <person name="Elkadiri S."/>
            <person name="Gnanaolivu R.D."/>
            <person name="Hernandez B."/>
            <person name="Javaid M."/>
            <person name="Jayaseelan J.C."/>
            <person name="Lee S."/>
            <person name="Li M."/>
            <person name="Ming W."/>
            <person name="Munidasa M."/>
            <person name="Muniz J."/>
            <person name="Nguyen L."/>
            <person name="Ongeri F."/>
            <person name="Osuji N."/>
            <person name="Pu L.-L."/>
            <person name="Puazo M."/>
            <person name="Qu C."/>
            <person name="Quiroz J."/>
            <person name="Raj R."/>
            <person name="Weissenberger G."/>
            <person name="Xin Y."/>
            <person name="Zou X."/>
            <person name="Han Y."/>
            <person name="Richards S."/>
            <person name="Worley K."/>
            <person name="Muzny D."/>
            <person name="Gibbs R."/>
        </authorList>
    </citation>
    <scope>NUCLEOTIDE SEQUENCE</scope>
    <source>
        <strain evidence="1">Sampled in the wild</strain>
    </source>
</reference>
<dbReference type="Proteomes" id="UP000792457">
    <property type="component" value="Unassembled WGS sequence"/>
</dbReference>
<keyword evidence="2" id="KW-1185">Reference proteome</keyword>
<sequence>MKDRNVRRDQSVRVAEAHHLKIHIVDMILIGALSQSLRDQGAHLVALHQRDLTGLVVEAQFLVNHRGVPDLGLHTVAAAVEKAGLPHALLLLILPPQESISISTNTDRYPLVC</sequence>
<evidence type="ECO:0000313" key="2">
    <source>
        <dbReference type="Proteomes" id="UP000792457"/>
    </source>
</evidence>
<organism evidence="1 2">
    <name type="scientific">Ladona fulva</name>
    <name type="common">Scarce chaser dragonfly</name>
    <name type="synonym">Libellula fulva</name>
    <dbReference type="NCBI Taxonomy" id="123851"/>
    <lineage>
        <taxon>Eukaryota</taxon>
        <taxon>Metazoa</taxon>
        <taxon>Ecdysozoa</taxon>
        <taxon>Arthropoda</taxon>
        <taxon>Hexapoda</taxon>
        <taxon>Insecta</taxon>
        <taxon>Pterygota</taxon>
        <taxon>Palaeoptera</taxon>
        <taxon>Odonata</taxon>
        <taxon>Epiprocta</taxon>
        <taxon>Anisoptera</taxon>
        <taxon>Libelluloidea</taxon>
        <taxon>Libellulidae</taxon>
        <taxon>Ladona</taxon>
    </lineage>
</organism>
<dbReference type="AlphaFoldDB" id="A0A8K0P1E8"/>
<name>A0A8K0P1E8_LADFU</name>
<gene>
    <name evidence="1" type="ORF">J437_LFUL008529</name>
</gene>